<feature type="compositionally biased region" description="Basic and acidic residues" evidence="1">
    <location>
        <begin position="1"/>
        <end position="15"/>
    </location>
</feature>
<evidence type="ECO:0000313" key="3">
    <source>
        <dbReference type="Proteomes" id="UP000799757"/>
    </source>
</evidence>
<reference evidence="2" key="1">
    <citation type="journal article" date="2020" name="Stud. Mycol.">
        <title>101 Dothideomycetes genomes: a test case for predicting lifestyles and emergence of pathogens.</title>
        <authorList>
            <person name="Haridas S."/>
            <person name="Albert R."/>
            <person name="Binder M."/>
            <person name="Bloem J."/>
            <person name="Labutti K."/>
            <person name="Salamov A."/>
            <person name="Andreopoulos B."/>
            <person name="Baker S."/>
            <person name="Barry K."/>
            <person name="Bills G."/>
            <person name="Bluhm B."/>
            <person name="Cannon C."/>
            <person name="Castanera R."/>
            <person name="Culley D."/>
            <person name="Daum C."/>
            <person name="Ezra D."/>
            <person name="Gonzalez J."/>
            <person name="Henrissat B."/>
            <person name="Kuo A."/>
            <person name="Liang C."/>
            <person name="Lipzen A."/>
            <person name="Lutzoni F."/>
            <person name="Magnuson J."/>
            <person name="Mondo S."/>
            <person name="Nolan M."/>
            <person name="Ohm R."/>
            <person name="Pangilinan J."/>
            <person name="Park H.-J."/>
            <person name="Ramirez L."/>
            <person name="Alfaro M."/>
            <person name="Sun H."/>
            <person name="Tritt A."/>
            <person name="Yoshinaga Y."/>
            <person name="Zwiers L.-H."/>
            <person name="Turgeon B."/>
            <person name="Goodwin S."/>
            <person name="Spatafora J."/>
            <person name="Crous P."/>
            <person name="Grigoriev I."/>
        </authorList>
    </citation>
    <scope>NUCLEOTIDE SEQUENCE</scope>
    <source>
        <strain evidence="2">CBS 109.77</strain>
    </source>
</reference>
<dbReference type="AlphaFoldDB" id="A0A6A6XMB5"/>
<evidence type="ECO:0000256" key="1">
    <source>
        <dbReference type="SAM" id="MobiDB-lite"/>
    </source>
</evidence>
<sequence length="462" mass="53123">MTRDLGRARTPERPTKIATTPQSPKKSPTSTRPTSSQSGKSPRNPENTFWVYGLQRRNFLDHLNKWSLSHDSSPLFHGTLSICENSQSCQLGKSVNCILTHKVWTDARKRIVIRLFAPQEENGRYRLVVRNGAGWVIAREFFSQEYFNLRRIEARKSRPIARSEIDEILQSRSSLLGPRPEGKDTVTIRPLFHPFLRLPLEIQQLILGIAICKKNVYQPARSPRKPGFSVYVRLTGKLVIVPAPIPLHTAFRISKSVSRHLIPWIYRTTTFHFETTGFTNFLWQSGPTNRPYINKVTLAFGGMAILHCIRWLAPDPIFELFSPPMVTEPPALQYMWRCQIQELAKELHLSILTIDIQNIPTADIPFVVHTLSQCFGSVEKIRITSFGVKVGMDDDRLSGLKSHNTWAGLCKAAFDKYRRDQWFFGARIKKLSVETLHWEMLSQREFFDQTIDEELVRLIEAS</sequence>
<proteinExistence type="predicted"/>
<dbReference type="Proteomes" id="UP000799757">
    <property type="component" value="Unassembled WGS sequence"/>
</dbReference>
<accession>A0A6A6XMB5</accession>
<dbReference type="OrthoDB" id="3796222at2759"/>
<organism evidence="2 3">
    <name type="scientific">Melanomma pulvis-pyrius CBS 109.77</name>
    <dbReference type="NCBI Taxonomy" id="1314802"/>
    <lineage>
        <taxon>Eukaryota</taxon>
        <taxon>Fungi</taxon>
        <taxon>Dikarya</taxon>
        <taxon>Ascomycota</taxon>
        <taxon>Pezizomycotina</taxon>
        <taxon>Dothideomycetes</taxon>
        <taxon>Pleosporomycetidae</taxon>
        <taxon>Pleosporales</taxon>
        <taxon>Melanommataceae</taxon>
        <taxon>Melanomma</taxon>
    </lineage>
</organism>
<name>A0A6A6XMB5_9PLEO</name>
<evidence type="ECO:0000313" key="2">
    <source>
        <dbReference type="EMBL" id="KAF2797065.1"/>
    </source>
</evidence>
<keyword evidence="3" id="KW-1185">Reference proteome</keyword>
<gene>
    <name evidence="2" type="ORF">K505DRAFT_236293</name>
</gene>
<feature type="compositionally biased region" description="Low complexity" evidence="1">
    <location>
        <begin position="19"/>
        <end position="38"/>
    </location>
</feature>
<dbReference type="EMBL" id="MU001815">
    <property type="protein sequence ID" value="KAF2797065.1"/>
    <property type="molecule type" value="Genomic_DNA"/>
</dbReference>
<protein>
    <submittedName>
        <fullName evidence="2">Uncharacterized protein</fullName>
    </submittedName>
</protein>
<feature type="region of interest" description="Disordered" evidence="1">
    <location>
        <begin position="1"/>
        <end position="47"/>
    </location>
</feature>